<evidence type="ECO:0000256" key="1">
    <source>
        <dbReference type="SAM" id="MobiDB-lite"/>
    </source>
</evidence>
<feature type="region of interest" description="Disordered" evidence="1">
    <location>
        <begin position="46"/>
        <end position="65"/>
    </location>
</feature>
<feature type="transmembrane region" description="Helical" evidence="2">
    <location>
        <begin position="92"/>
        <end position="111"/>
    </location>
</feature>
<gene>
    <name evidence="3" type="ORF">X801_09393</name>
</gene>
<organism evidence="3 4">
    <name type="scientific">Opisthorchis viverrini</name>
    <name type="common">Southeast Asian liver fluke</name>
    <dbReference type="NCBI Taxonomy" id="6198"/>
    <lineage>
        <taxon>Eukaryota</taxon>
        <taxon>Metazoa</taxon>
        <taxon>Spiralia</taxon>
        <taxon>Lophotrochozoa</taxon>
        <taxon>Platyhelminthes</taxon>
        <taxon>Trematoda</taxon>
        <taxon>Digenea</taxon>
        <taxon>Opisthorchiida</taxon>
        <taxon>Opisthorchiata</taxon>
        <taxon>Opisthorchiidae</taxon>
        <taxon>Opisthorchis</taxon>
    </lineage>
</organism>
<protein>
    <submittedName>
        <fullName evidence="3">Uncharacterized protein</fullName>
    </submittedName>
</protein>
<proteinExistence type="predicted"/>
<dbReference type="EMBL" id="KV906398">
    <property type="protein sequence ID" value="OON14813.1"/>
    <property type="molecule type" value="Genomic_DNA"/>
</dbReference>
<evidence type="ECO:0000313" key="4">
    <source>
        <dbReference type="Proteomes" id="UP000243686"/>
    </source>
</evidence>
<keyword evidence="2" id="KW-0812">Transmembrane</keyword>
<reference evidence="3 4" key="1">
    <citation type="submission" date="2015-03" db="EMBL/GenBank/DDBJ databases">
        <title>Draft genome of the nematode, Opisthorchis viverrini.</title>
        <authorList>
            <person name="Mitreva M."/>
        </authorList>
    </citation>
    <scope>NUCLEOTIDE SEQUENCE [LARGE SCALE GENOMIC DNA]</scope>
    <source>
        <strain evidence="3">Khon Kaen</strain>
    </source>
</reference>
<evidence type="ECO:0000256" key="2">
    <source>
        <dbReference type="SAM" id="Phobius"/>
    </source>
</evidence>
<keyword evidence="2" id="KW-1133">Transmembrane helix</keyword>
<dbReference type="Proteomes" id="UP000243686">
    <property type="component" value="Unassembled WGS sequence"/>
</dbReference>
<dbReference type="AlphaFoldDB" id="A0A1S8WKG9"/>
<evidence type="ECO:0000313" key="3">
    <source>
        <dbReference type="EMBL" id="OON14813.1"/>
    </source>
</evidence>
<sequence length="144" mass="16134">MNGSIAMEAPQTRVPDLERIRNARNKRKLQLKDWHQYDRKMMREAEKLQRKGLSPPSERGFHRAGHSVKFPPSLIFLEAAARGDLDEGEARVPGFITACVITWLGFLAIVGKTLKACNNKRNGTVSKRTVDDVPAGLCSTYVDL</sequence>
<name>A0A1S8WKG9_OPIVI</name>
<keyword evidence="4" id="KW-1185">Reference proteome</keyword>
<keyword evidence="2" id="KW-0472">Membrane</keyword>
<accession>A0A1S8WKG9</accession>